<keyword evidence="5" id="KW-1185">Reference proteome</keyword>
<feature type="transmembrane region" description="Helical" evidence="2">
    <location>
        <begin position="60"/>
        <end position="79"/>
    </location>
</feature>
<feature type="transmembrane region" description="Helical" evidence="2">
    <location>
        <begin position="116"/>
        <end position="135"/>
    </location>
</feature>
<dbReference type="InterPro" id="IPR025403">
    <property type="entry name" value="TgpA-like_C"/>
</dbReference>
<evidence type="ECO:0000313" key="5">
    <source>
        <dbReference type="Proteomes" id="UP000067625"/>
    </source>
</evidence>
<feature type="transmembrane region" description="Helical" evidence="2">
    <location>
        <begin position="9"/>
        <end position="28"/>
    </location>
</feature>
<dbReference type="AlphaFoldDB" id="A0A0M3RAW4"/>
<keyword evidence="2" id="KW-0472">Membrane</keyword>
<evidence type="ECO:0000256" key="2">
    <source>
        <dbReference type="SAM" id="Phobius"/>
    </source>
</evidence>
<dbReference type="PANTHER" id="PTHR42736">
    <property type="entry name" value="PROTEIN-GLUTAMINE GAMMA-GLUTAMYLTRANSFERASE"/>
    <property type="match status" value="1"/>
</dbReference>
<dbReference type="RefSeq" id="WP_053605736.1">
    <property type="nucleotide sequence ID" value="NZ_CP012600.1"/>
</dbReference>
<reference evidence="5" key="1">
    <citation type="submission" date="2015-08" db="EMBL/GenBank/DDBJ databases">
        <title>Genome sequencing project for genomic taxonomy and phylogenomics of Bacillus-like bacteria.</title>
        <authorList>
            <person name="Liu B."/>
            <person name="Wang J."/>
            <person name="Zhu Y."/>
            <person name="Liu G."/>
            <person name="Chen Q."/>
            <person name="Chen Z."/>
            <person name="Lan J."/>
            <person name="Che J."/>
            <person name="Ge C."/>
            <person name="Shi H."/>
            <person name="Pan Z."/>
            <person name="Liu X."/>
        </authorList>
    </citation>
    <scope>NUCLEOTIDE SEQUENCE [LARGE SCALE GENOMIC DNA]</scope>
    <source>
        <strain evidence="5">FJAT-4402</strain>
    </source>
</reference>
<organism evidence="4 5">
    <name type="scientific">Bacillus gobiensis</name>
    <dbReference type="NCBI Taxonomy" id="1441095"/>
    <lineage>
        <taxon>Bacteria</taxon>
        <taxon>Bacillati</taxon>
        <taxon>Bacillota</taxon>
        <taxon>Bacilli</taxon>
        <taxon>Bacillales</taxon>
        <taxon>Bacillaceae</taxon>
        <taxon>Bacillus</taxon>
    </lineage>
</organism>
<evidence type="ECO:0000259" key="3">
    <source>
        <dbReference type="SMART" id="SM00460"/>
    </source>
</evidence>
<feature type="transmembrane region" description="Helical" evidence="2">
    <location>
        <begin position="619"/>
        <end position="638"/>
    </location>
</feature>
<feature type="transmembrane region" description="Helical" evidence="2">
    <location>
        <begin position="34"/>
        <end position="53"/>
    </location>
</feature>
<gene>
    <name evidence="4" type="ORF">AM592_21890</name>
</gene>
<accession>A0A0M3RAW4</accession>
<dbReference type="InterPro" id="IPR038765">
    <property type="entry name" value="Papain-like_cys_pep_sf"/>
</dbReference>
<feature type="transmembrane region" description="Helical" evidence="2">
    <location>
        <begin position="204"/>
        <end position="221"/>
    </location>
</feature>
<dbReference type="Pfam" id="PF13559">
    <property type="entry name" value="DUF4129"/>
    <property type="match status" value="1"/>
</dbReference>
<feature type="domain" description="Transglutaminase-like" evidence="3">
    <location>
        <begin position="477"/>
        <end position="552"/>
    </location>
</feature>
<protein>
    <recommendedName>
        <fullName evidence="3">Transglutaminase-like domain-containing protein</fullName>
    </recommendedName>
</protein>
<feature type="transmembrane region" description="Helical" evidence="2">
    <location>
        <begin position="166"/>
        <end position="184"/>
    </location>
</feature>
<dbReference type="Proteomes" id="UP000067625">
    <property type="component" value="Chromosome"/>
</dbReference>
<dbReference type="PATRIC" id="fig|1441095.3.peg.4831"/>
<dbReference type="PANTHER" id="PTHR42736:SF1">
    <property type="entry name" value="PROTEIN-GLUTAMINE GAMMA-GLUTAMYLTRANSFERASE"/>
    <property type="match status" value="1"/>
</dbReference>
<reference evidence="4 5" key="2">
    <citation type="journal article" date="2016" name="Int. J. Syst. Evol. Microbiol.">
        <title>Bacillus gobiensis sp. nov., isolated from a soil sample.</title>
        <authorList>
            <person name="Liu B."/>
            <person name="Liu G.H."/>
            <person name="Cetin S."/>
            <person name="Schumann P."/>
            <person name="Pan Z.Z."/>
            <person name="Chen Q.Q."/>
        </authorList>
    </citation>
    <scope>NUCLEOTIDE SEQUENCE [LARGE SCALE GENOMIC DNA]</scope>
    <source>
        <strain evidence="4 5">FJAT-4402</strain>
    </source>
</reference>
<feature type="transmembrane region" description="Helical" evidence="2">
    <location>
        <begin position="142"/>
        <end position="160"/>
    </location>
</feature>
<dbReference type="OrthoDB" id="9804872at2"/>
<dbReference type="EMBL" id="CP012600">
    <property type="protein sequence ID" value="ALC83862.1"/>
    <property type="molecule type" value="Genomic_DNA"/>
</dbReference>
<name>A0A0M3RAW4_9BACI</name>
<evidence type="ECO:0000256" key="1">
    <source>
        <dbReference type="SAM" id="MobiDB-lite"/>
    </source>
</evidence>
<dbReference type="Pfam" id="PF01841">
    <property type="entry name" value="Transglut_core"/>
    <property type="match status" value="1"/>
</dbReference>
<feature type="compositionally biased region" description="Polar residues" evidence="1">
    <location>
        <begin position="553"/>
        <end position="569"/>
    </location>
</feature>
<dbReference type="STRING" id="1441095.AM592_21890"/>
<sequence>MDGQKQHKGLIHSLVFYVLAFFLLLEWLRPLQDFTDTGSTTFFVIFVGLSFLLTYFKFKWYFILPIVFGYIAIALQLLFNEDMFLNISWISVFTEDIASNLSFIGSGLWQDMTPSFRTLLFFVLLWLLVYLLHYWVIFQHKIFFFFLMTLIYVTVLDTFSPYDATIAIVRIVFIGFTLLGLLYIERLRIKERIDIKRPQIIKWIAPLFVFIFAAASIGIAAPKSAPIWNDPVPFIQSFSRGDNGAGANKVGYGTNDESLGGPFAPDNTQVFTWEGEEKAYFRVETKNIYTGKGWLESGDTSPSVRLRSGSLTNHWFENTVNSKEYSMKINVDQNYRFNHLMYPLGLNNVDQKDSVPLEINPTVERIEPLRDEDKRLRNLGEYELTFDSPIYKLNELKKVNVPTENEIESLDLEDFLQLPESLPQRVKDLSDELTRNEGNMYDKAKAIEEYLGSSEFSYETNDVALPSENEDYVDQFLFETKLGYCDNFSSAMIVLLRLSGIPARWVKGYTSGDYAQTVDGDIRRYEVSNNNAHSWVEAYFPGQGWVTFEPTKGFTSPEQITEETNTGSDTPVPDTPQADQQPEEPVQQEQKPQEQPQDNNQAAGSANDRSPLFFEVADWFWYTAAAIIIVLSIVLYFFRAKWLPYLVIARLKNKNEDEVFFQAYDALLKQLKRKGLRKEDGQTLREFAKRVDEIYQTTDMQALTEKYERAVYRNESTHTLWSHSIELWENLIKKS</sequence>
<feature type="region of interest" description="Disordered" evidence="1">
    <location>
        <begin position="551"/>
        <end position="606"/>
    </location>
</feature>
<dbReference type="InterPro" id="IPR052901">
    <property type="entry name" value="Bact_TGase-like"/>
</dbReference>
<dbReference type="Gene3D" id="3.10.620.30">
    <property type="match status" value="1"/>
</dbReference>
<keyword evidence="2" id="KW-1133">Transmembrane helix</keyword>
<proteinExistence type="predicted"/>
<keyword evidence="2" id="KW-0812">Transmembrane</keyword>
<feature type="compositionally biased region" description="Low complexity" evidence="1">
    <location>
        <begin position="576"/>
        <end position="597"/>
    </location>
</feature>
<dbReference type="SMART" id="SM00460">
    <property type="entry name" value="TGc"/>
    <property type="match status" value="1"/>
</dbReference>
<dbReference type="InterPro" id="IPR002931">
    <property type="entry name" value="Transglutaminase-like"/>
</dbReference>
<evidence type="ECO:0000313" key="4">
    <source>
        <dbReference type="EMBL" id="ALC83862.1"/>
    </source>
</evidence>
<dbReference type="SUPFAM" id="SSF54001">
    <property type="entry name" value="Cysteine proteinases"/>
    <property type="match status" value="1"/>
</dbReference>